<keyword evidence="13" id="KW-1185">Reference proteome</keyword>
<comment type="catalytic activity">
    <reaction evidence="9">
        <text>alpha-D-mannose 1-phosphate + GTP + H(+) = GDP-alpha-D-mannose + diphosphate</text>
        <dbReference type="Rhea" id="RHEA:15229"/>
        <dbReference type="ChEBI" id="CHEBI:15378"/>
        <dbReference type="ChEBI" id="CHEBI:33019"/>
        <dbReference type="ChEBI" id="CHEBI:37565"/>
        <dbReference type="ChEBI" id="CHEBI:57527"/>
        <dbReference type="ChEBI" id="CHEBI:58409"/>
        <dbReference type="EC" id="2.7.7.13"/>
    </reaction>
</comment>
<name>A0A5M9J8P1_MONFR</name>
<dbReference type="InterPro" id="IPR005835">
    <property type="entry name" value="NTP_transferase_dom"/>
</dbReference>
<organism evidence="12 13">
    <name type="scientific">Monilinia fructicola</name>
    <name type="common">Brown rot fungus</name>
    <name type="synonym">Ciboria fructicola</name>
    <dbReference type="NCBI Taxonomy" id="38448"/>
    <lineage>
        <taxon>Eukaryota</taxon>
        <taxon>Fungi</taxon>
        <taxon>Dikarya</taxon>
        <taxon>Ascomycota</taxon>
        <taxon>Pezizomycotina</taxon>
        <taxon>Leotiomycetes</taxon>
        <taxon>Helotiales</taxon>
        <taxon>Sclerotiniaceae</taxon>
        <taxon>Monilinia</taxon>
    </lineage>
</organism>
<evidence type="ECO:0000256" key="1">
    <source>
        <dbReference type="ARBA" id="ARBA00004823"/>
    </source>
</evidence>
<dbReference type="PROSITE" id="PS00101">
    <property type="entry name" value="HEXAPEP_TRANSFERASES"/>
    <property type="match status" value="1"/>
</dbReference>
<dbReference type="SUPFAM" id="SSF51161">
    <property type="entry name" value="Trimeric LpxA-like enzymes"/>
    <property type="match status" value="1"/>
</dbReference>
<dbReference type="InterPro" id="IPR050486">
    <property type="entry name" value="Mannose-1P_guanyltransferase"/>
</dbReference>
<evidence type="ECO:0000313" key="13">
    <source>
        <dbReference type="Proteomes" id="UP000322873"/>
    </source>
</evidence>
<proteinExistence type="inferred from homology"/>
<dbReference type="InterPro" id="IPR018357">
    <property type="entry name" value="Hexapep_transf_CS"/>
</dbReference>
<gene>
    <name evidence="12" type="ORF">EYC84_009790</name>
</gene>
<protein>
    <recommendedName>
        <fullName evidence="4">Mannose-1-phosphate guanyltransferase</fullName>
        <ecNumber evidence="3">2.7.7.13</ecNumber>
    </recommendedName>
    <alternativeName>
        <fullName evidence="8">GDP-mannose pyrophosphorylase</fullName>
    </alternativeName>
    <alternativeName>
        <fullName evidence="7">GTP-mannose-1-phosphate guanylyltransferase</fullName>
    </alternativeName>
</protein>
<feature type="domain" description="Mannose-1-phosphate guanyltransferase C-terminal" evidence="11">
    <location>
        <begin position="351"/>
        <end position="477"/>
    </location>
</feature>
<dbReference type="CDD" id="cd06428">
    <property type="entry name" value="M1P_guanylylT_A_like_N"/>
    <property type="match status" value="1"/>
</dbReference>
<evidence type="ECO:0000256" key="4">
    <source>
        <dbReference type="ARBA" id="ARBA00018601"/>
    </source>
</evidence>
<accession>A0A5M9J8P1</accession>
<dbReference type="Pfam" id="PF00483">
    <property type="entry name" value="NTP_transferase"/>
    <property type="match status" value="1"/>
</dbReference>
<sequence length="533" mass="59641">MFMFMFIFMFIQSKQKTHQHNISFQHPQFQFNMSLQIPHRERPGSAAQAATKAVILADSEATTRLVDHQEETRFRPLSLDLPKPLFEVAGHPIIWHCLTAIAKVPSIQEVCMIGYYDESVFRDFIKDAAHEFPHIKIVYLREYQALGTAGGLYHFRDAILKGKPERFFVLNADVCCSFPLNDMLKLFEDKDAEAVILGTRVSEDAASNFGCIVSDSHTRRVLHYVEKPESHISNLINCGVYLFATECIFPSIRTAIKRRTDRPRLASYPSSENLDSSFFQDDDDVQKNEVLRLEQDILSDLADSKQFFVHETKDFWRQIKTAGSAIPANALYLQKASQTGSKELAKPSANIIAPVFIHPTAHVDPTAKLGPNVSIGPRAVIGAGARVKEAIVLEDAEIKHDACVLYSIIGWNSRVGAWARVEGTPTPANSHTTSIIKNGVKVQSITILGKECGVGDEVRVQNCVCLPFKELKRSSCNGSMRLDVLGRIYNNNMAFFHIISLTSFGDGEIQMSLFHRLESILSNSILNSYNSTS</sequence>
<dbReference type="GO" id="GO:0005525">
    <property type="term" value="F:GTP binding"/>
    <property type="evidence" value="ECO:0007669"/>
    <property type="project" value="UniProtKB-KW"/>
</dbReference>
<keyword evidence="5" id="KW-0808">Transferase</keyword>
<dbReference type="GO" id="GO:0004475">
    <property type="term" value="F:mannose-1-phosphate guanylyltransferase (GTP) activity"/>
    <property type="evidence" value="ECO:0007669"/>
    <property type="project" value="UniProtKB-EC"/>
</dbReference>
<evidence type="ECO:0000259" key="10">
    <source>
        <dbReference type="Pfam" id="PF00483"/>
    </source>
</evidence>
<dbReference type="SUPFAM" id="SSF53448">
    <property type="entry name" value="Nucleotide-diphospho-sugar transferases"/>
    <property type="match status" value="1"/>
</dbReference>
<evidence type="ECO:0000256" key="8">
    <source>
        <dbReference type="ARBA" id="ARBA00031190"/>
    </source>
</evidence>
<reference evidence="12 13" key="1">
    <citation type="submission" date="2019-06" db="EMBL/GenBank/DDBJ databases">
        <title>Genome Sequence of the Brown Rot Fungal Pathogen Monilinia fructicola.</title>
        <authorList>
            <person name="De Miccolis Angelini R.M."/>
            <person name="Landi L."/>
            <person name="Abate D."/>
            <person name="Pollastro S."/>
            <person name="Romanazzi G."/>
            <person name="Faretra F."/>
        </authorList>
    </citation>
    <scope>NUCLEOTIDE SEQUENCE [LARGE SCALE GENOMIC DNA]</scope>
    <source>
        <strain evidence="12 13">Mfrc123</strain>
    </source>
</reference>
<dbReference type="VEuPathDB" id="FungiDB:MFRU_022g00410"/>
<dbReference type="EMBL" id="VICG01000013">
    <property type="protein sequence ID" value="KAA8565988.1"/>
    <property type="molecule type" value="Genomic_DNA"/>
</dbReference>
<dbReference type="PANTHER" id="PTHR22572">
    <property type="entry name" value="SUGAR-1-PHOSPHATE GUANYL TRANSFERASE"/>
    <property type="match status" value="1"/>
</dbReference>
<evidence type="ECO:0000259" key="11">
    <source>
        <dbReference type="Pfam" id="PF25087"/>
    </source>
</evidence>
<evidence type="ECO:0000256" key="3">
    <source>
        <dbReference type="ARBA" id="ARBA00012387"/>
    </source>
</evidence>
<evidence type="ECO:0000256" key="5">
    <source>
        <dbReference type="ARBA" id="ARBA00022679"/>
    </source>
</evidence>
<dbReference type="EC" id="2.7.7.13" evidence="3"/>
<dbReference type="Pfam" id="PF25087">
    <property type="entry name" value="GMPPB_C"/>
    <property type="match status" value="1"/>
</dbReference>
<comment type="pathway">
    <text evidence="1">Nucleotide-sugar biosynthesis; GDP-alpha-D-mannose biosynthesis; GDP-alpha-D-mannose from alpha-D-mannose 1-phosphate (GTP route): step 1/1.</text>
</comment>
<evidence type="ECO:0000256" key="2">
    <source>
        <dbReference type="ARBA" id="ARBA00007274"/>
    </source>
</evidence>
<comment type="similarity">
    <text evidence="2">Belongs to the transferase hexapeptide repeat family.</text>
</comment>
<evidence type="ECO:0000256" key="7">
    <source>
        <dbReference type="ARBA" id="ARBA00030179"/>
    </source>
</evidence>
<comment type="caution">
    <text evidence="12">The sequence shown here is derived from an EMBL/GenBank/DDBJ whole genome shotgun (WGS) entry which is preliminary data.</text>
</comment>
<comment type="function">
    <text evidence="6">Involved in cell wall synthesis where it is required for glycosylation. Involved in cell cycle progression through cell-size checkpoint.</text>
</comment>
<dbReference type="AlphaFoldDB" id="A0A5M9J8P1"/>
<evidence type="ECO:0000313" key="12">
    <source>
        <dbReference type="EMBL" id="KAA8565988.1"/>
    </source>
</evidence>
<evidence type="ECO:0000256" key="9">
    <source>
        <dbReference type="ARBA" id="ARBA00047343"/>
    </source>
</evidence>
<feature type="domain" description="Nucleotidyl transferase" evidence="10">
    <location>
        <begin position="72"/>
        <end position="249"/>
    </location>
</feature>
<dbReference type="Gene3D" id="2.160.10.10">
    <property type="entry name" value="Hexapeptide repeat proteins"/>
    <property type="match status" value="1"/>
</dbReference>
<dbReference type="InterPro" id="IPR056729">
    <property type="entry name" value="GMPPB_C"/>
</dbReference>
<dbReference type="Proteomes" id="UP000322873">
    <property type="component" value="Unassembled WGS sequence"/>
</dbReference>
<dbReference type="InterPro" id="IPR011004">
    <property type="entry name" value="Trimer_LpxA-like_sf"/>
</dbReference>
<dbReference type="InterPro" id="IPR029044">
    <property type="entry name" value="Nucleotide-diphossugar_trans"/>
</dbReference>
<dbReference type="Gene3D" id="3.90.550.10">
    <property type="entry name" value="Spore Coat Polysaccharide Biosynthesis Protein SpsA, Chain A"/>
    <property type="match status" value="1"/>
</dbReference>
<evidence type="ECO:0000256" key="6">
    <source>
        <dbReference type="ARBA" id="ARBA00024813"/>
    </source>
</evidence>